<organism evidence="1 2">
    <name type="scientific">Fredinandcohnia quinoae</name>
    <dbReference type="NCBI Taxonomy" id="2918902"/>
    <lineage>
        <taxon>Bacteria</taxon>
        <taxon>Bacillati</taxon>
        <taxon>Bacillota</taxon>
        <taxon>Bacilli</taxon>
        <taxon>Bacillales</taxon>
        <taxon>Bacillaceae</taxon>
        <taxon>Fredinandcohnia</taxon>
    </lineage>
</organism>
<comment type="caution">
    <text evidence="1">The sequence shown here is derived from an EMBL/GenBank/DDBJ whole genome shotgun (WGS) entry which is preliminary data.</text>
</comment>
<dbReference type="EMBL" id="JAKTTI010000036">
    <property type="protein sequence ID" value="MCH1627237.1"/>
    <property type="molecule type" value="Genomic_DNA"/>
</dbReference>
<keyword evidence="2" id="KW-1185">Reference proteome</keyword>
<dbReference type="Proteomes" id="UP001431131">
    <property type="component" value="Unassembled WGS sequence"/>
</dbReference>
<sequence length="85" mass="10093">MLLFHPLRKTYDDFEEVYQYRMDAVDGTLIETDKELQVNQVIILKDISDYGIIVERVWEEDGQMCFTHVSAKDLIVRARTPRNKE</sequence>
<dbReference type="RefSeq" id="WP_240257158.1">
    <property type="nucleotide sequence ID" value="NZ_JAKTTI010000036.1"/>
</dbReference>
<protein>
    <submittedName>
        <fullName evidence="1">Uncharacterized protein</fullName>
    </submittedName>
</protein>
<dbReference type="AlphaFoldDB" id="A0AAW5EB93"/>
<evidence type="ECO:0000313" key="1">
    <source>
        <dbReference type="EMBL" id="MCH1627237.1"/>
    </source>
</evidence>
<accession>A0AAW5EB93</accession>
<reference evidence="1" key="1">
    <citation type="submission" date="2022-02" db="EMBL/GenBank/DDBJ databases">
        <title>Fredinandcohnia quinoae sp. nov. isolated from Chenopodium quinoa seeds.</title>
        <authorList>
            <person name="Saati-Santamaria Z."/>
            <person name="Flores-Felix J.D."/>
            <person name="Igual J.M."/>
            <person name="Velazquez E."/>
            <person name="Garcia-Fraile P."/>
            <person name="Martinez-Molina E."/>
        </authorList>
    </citation>
    <scope>NUCLEOTIDE SEQUENCE</scope>
    <source>
        <strain evidence="1">SECRCQ15</strain>
    </source>
</reference>
<proteinExistence type="predicted"/>
<name>A0AAW5EB93_9BACI</name>
<gene>
    <name evidence="1" type="ORF">MJG50_18030</name>
</gene>
<evidence type="ECO:0000313" key="2">
    <source>
        <dbReference type="Proteomes" id="UP001431131"/>
    </source>
</evidence>